<name>A0A7S3QIL6_9STRA</name>
<keyword evidence="2" id="KW-0732">Signal</keyword>
<organism evidence="3">
    <name type="scientific">Chaetoceros debilis</name>
    <dbReference type="NCBI Taxonomy" id="122233"/>
    <lineage>
        <taxon>Eukaryota</taxon>
        <taxon>Sar</taxon>
        <taxon>Stramenopiles</taxon>
        <taxon>Ochrophyta</taxon>
        <taxon>Bacillariophyta</taxon>
        <taxon>Coscinodiscophyceae</taxon>
        <taxon>Chaetocerotophycidae</taxon>
        <taxon>Chaetocerotales</taxon>
        <taxon>Chaetocerotaceae</taxon>
        <taxon>Chaetoceros</taxon>
    </lineage>
</organism>
<evidence type="ECO:0000256" key="2">
    <source>
        <dbReference type="SAM" id="SignalP"/>
    </source>
</evidence>
<sequence length="369" mass="39349">MKSLCKQTLFALLSISSTDALSSSVETANMAKLELQQSLSSIANKMTLSPEIIIPEPTDPTALLLQSTEVTKMSTNVRTRAKGNAAFIAGSLNSLKTFCTEQETARGNFPGPLPVIYCTSSFGGDASMSEISDAGARGVMYTVNPNNEVASPEELENDDSLKISFDSALENGMQLIPEIILKPESTWDADAVTKLVDSVISQCGTEPPALILTVGAISDEEEEEEEAEVALSQKTNLSLPEVPKELSKKIPILGSVRAVAGGGRMGASVDAHKQAGFKGCLLRCECLPGYRMNPDLDFVGGFWGAAIGDLKSTKSKNFNFRSTIALDRDIPLEWYNYQKDIMESGALGSPGGPGEGDPLNSDNGDYQGF</sequence>
<feature type="chain" id="PRO_5030767149" description="Fructose-bisphosphate aldolase" evidence="2">
    <location>
        <begin position="21"/>
        <end position="369"/>
    </location>
</feature>
<dbReference type="EMBL" id="HBIO01030723">
    <property type="protein sequence ID" value="CAE0478676.1"/>
    <property type="molecule type" value="Transcribed_RNA"/>
</dbReference>
<evidence type="ECO:0000256" key="1">
    <source>
        <dbReference type="SAM" id="MobiDB-lite"/>
    </source>
</evidence>
<dbReference type="AlphaFoldDB" id="A0A7S3QIL6"/>
<feature type="compositionally biased region" description="Polar residues" evidence="1">
    <location>
        <begin position="360"/>
        <end position="369"/>
    </location>
</feature>
<proteinExistence type="predicted"/>
<accession>A0A7S3QIL6</accession>
<evidence type="ECO:0008006" key="4">
    <source>
        <dbReference type="Google" id="ProtNLM"/>
    </source>
</evidence>
<reference evidence="3" key="1">
    <citation type="submission" date="2021-01" db="EMBL/GenBank/DDBJ databases">
        <authorList>
            <person name="Corre E."/>
            <person name="Pelletier E."/>
            <person name="Niang G."/>
            <person name="Scheremetjew M."/>
            <person name="Finn R."/>
            <person name="Kale V."/>
            <person name="Holt S."/>
            <person name="Cochrane G."/>
            <person name="Meng A."/>
            <person name="Brown T."/>
            <person name="Cohen L."/>
        </authorList>
    </citation>
    <scope>NUCLEOTIDE SEQUENCE</scope>
    <source>
        <strain evidence="3">MM31A-1</strain>
    </source>
</reference>
<feature type="region of interest" description="Disordered" evidence="1">
    <location>
        <begin position="346"/>
        <end position="369"/>
    </location>
</feature>
<feature type="signal peptide" evidence="2">
    <location>
        <begin position="1"/>
        <end position="20"/>
    </location>
</feature>
<evidence type="ECO:0000313" key="3">
    <source>
        <dbReference type="EMBL" id="CAE0478676.1"/>
    </source>
</evidence>
<gene>
    <name evidence="3" type="ORF">CDEB00056_LOCUS23529</name>
</gene>
<protein>
    <recommendedName>
        <fullName evidence="4">Fructose-bisphosphate aldolase</fullName>
    </recommendedName>
</protein>